<comment type="similarity">
    <text evidence="2">Belongs to the GerABKA family.</text>
</comment>
<evidence type="ECO:0000256" key="5">
    <source>
        <dbReference type="SAM" id="Phobius"/>
    </source>
</evidence>
<keyword evidence="7" id="KW-1185">Reference proteome</keyword>
<dbReference type="EMBL" id="JAFBFC010000001">
    <property type="protein sequence ID" value="MBM7702181.1"/>
    <property type="molecule type" value="Genomic_DNA"/>
</dbReference>
<feature type="region of interest" description="Disordered" evidence="4">
    <location>
        <begin position="1"/>
        <end position="114"/>
    </location>
</feature>
<evidence type="ECO:0000256" key="2">
    <source>
        <dbReference type="ARBA" id="ARBA00005278"/>
    </source>
</evidence>
<name>A0ABS2QTU1_9BACI</name>
<dbReference type="InterPro" id="IPR050768">
    <property type="entry name" value="UPF0353/GerABKA_families"/>
</dbReference>
<feature type="compositionally biased region" description="Basic and acidic residues" evidence="4">
    <location>
        <begin position="71"/>
        <end position="84"/>
    </location>
</feature>
<dbReference type="InterPro" id="IPR004995">
    <property type="entry name" value="Spore_Ger"/>
</dbReference>
<evidence type="ECO:0000313" key="7">
    <source>
        <dbReference type="Proteomes" id="UP000809829"/>
    </source>
</evidence>
<dbReference type="Proteomes" id="UP000809829">
    <property type="component" value="Unassembled WGS sequence"/>
</dbReference>
<evidence type="ECO:0000256" key="4">
    <source>
        <dbReference type="SAM" id="MobiDB-lite"/>
    </source>
</evidence>
<feature type="compositionally biased region" description="Basic and acidic residues" evidence="4">
    <location>
        <begin position="1"/>
        <end position="10"/>
    </location>
</feature>
<sequence>MKLEEFIEIRKQKREKQKQLKDQNKQNQHTNQDQSNKQENQQDQQGNNQQNEQTNEPNQRSKEQVNQQHQQEQDQKKDKQESEPKPLSTKSSETKNQQQENQQSAEQKSQQSKVDAIDISSELEKTKSIIESSFGKSVDLTIMTLLINGQRALVCYLDSMTDDQMIAQKIIEPISTMNEKKRQIYNRDEFSHFCDGVFAGTPKTFVHNYQQAVKQMLAGFCVLFLEGLEDAVTLKIQNIPYRQISEPTAQTTIRGPKDVFTESADVNISLIRRRLKNEALRVESLSTGEEVETTVFLCYMDGIVDSTIVTELKQRIQRAKSNMIYDSGTLEEYIQDQTMTPFPLIFNSERPDSITAGILEGKIAIVVEESPFVLLVPAIFSDFFRVSEDYFQQFMMVSFIRFIRYGAFLLSMILPSIYVGIITFHQELIPTQLLISIISQREGIPFPTVVEAFIMELTFEVLREAGIRMPRAIGMTVSVVGGLVIGQAAVEAGLISSIMVIIVSLTAIAGFVSPVYSFSMAARLLRFGFIIIAASIGLYGVMLGLMVMVAHLNALRSFGVPYLASVATVNKEDQKDTFFRMPMWMMKWRPAFLTSEKPLKQPNSTGPHPPNEDDSS</sequence>
<feature type="region of interest" description="Disordered" evidence="4">
    <location>
        <begin position="597"/>
        <end position="616"/>
    </location>
</feature>
<protein>
    <submittedName>
        <fullName evidence="6">Spore germination protein KA</fullName>
    </submittedName>
</protein>
<comment type="subcellular location">
    <subcellularLocation>
        <location evidence="1">Membrane</location>
        <topology evidence="1">Multi-pass membrane protein</topology>
    </subcellularLocation>
</comment>
<feature type="compositionally biased region" description="Low complexity" evidence="4">
    <location>
        <begin position="25"/>
        <end position="70"/>
    </location>
</feature>
<feature type="transmembrane region" description="Helical" evidence="5">
    <location>
        <begin position="494"/>
        <end position="516"/>
    </location>
</feature>
<keyword evidence="3 5" id="KW-0472">Membrane</keyword>
<dbReference type="Pfam" id="PF03323">
    <property type="entry name" value="GerA"/>
    <property type="match status" value="1"/>
</dbReference>
<dbReference type="PANTHER" id="PTHR22550:SF5">
    <property type="entry name" value="LEUCINE ZIPPER PROTEIN 4"/>
    <property type="match status" value="1"/>
</dbReference>
<organism evidence="6 7">
    <name type="scientific">Priestia iocasae</name>
    <dbReference type="NCBI Taxonomy" id="2291674"/>
    <lineage>
        <taxon>Bacteria</taxon>
        <taxon>Bacillati</taxon>
        <taxon>Bacillota</taxon>
        <taxon>Bacilli</taxon>
        <taxon>Bacillales</taxon>
        <taxon>Bacillaceae</taxon>
        <taxon>Priestia</taxon>
    </lineage>
</organism>
<feature type="transmembrane region" description="Helical" evidence="5">
    <location>
        <begin position="469"/>
        <end position="488"/>
    </location>
</feature>
<accession>A0ABS2QTU1</accession>
<comment type="caution">
    <text evidence="6">The sequence shown here is derived from an EMBL/GenBank/DDBJ whole genome shotgun (WGS) entry which is preliminary data.</text>
</comment>
<gene>
    <name evidence="6" type="ORF">JOC83_001007</name>
</gene>
<keyword evidence="5" id="KW-1133">Transmembrane helix</keyword>
<feature type="transmembrane region" description="Helical" evidence="5">
    <location>
        <begin position="528"/>
        <end position="552"/>
    </location>
</feature>
<reference evidence="6 7" key="1">
    <citation type="submission" date="2021-01" db="EMBL/GenBank/DDBJ databases">
        <title>Genomic Encyclopedia of Type Strains, Phase IV (KMG-IV): sequencing the most valuable type-strain genomes for metagenomic binning, comparative biology and taxonomic classification.</title>
        <authorList>
            <person name="Goeker M."/>
        </authorList>
    </citation>
    <scope>NUCLEOTIDE SEQUENCE [LARGE SCALE GENOMIC DNA]</scope>
    <source>
        <strain evidence="6 7">DSM 104297</strain>
    </source>
</reference>
<keyword evidence="5" id="KW-0812">Transmembrane</keyword>
<evidence type="ECO:0000313" key="6">
    <source>
        <dbReference type="EMBL" id="MBM7702181.1"/>
    </source>
</evidence>
<dbReference type="RefSeq" id="WP_205184595.1">
    <property type="nucleotide sequence ID" value="NZ_JAFBFC010000001.1"/>
</dbReference>
<feature type="transmembrane region" description="Helical" evidence="5">
    <location>
        <begin position="402"/>
        <end position="424"/>
    </location>
</feature>
<proteinExistence type="inferred from homology"/>
<feature type="compositionally biased region" description="Low complexity" evidence="4">
    <location>
        <begin position="94"/>
        <end position="113"/>
    </location>
</feature>
<evidence type="ECO:0000256" key="1">
    <source>
        <dbReference type="ARBA" id="ARBA00004141"/>
    </source>
</evidence>
<evidence type="ECO:0000256" key="3">
    <source>
        <dbReference type="ARBA" id="ARBA00023136"/>
    </source>
</evidence>
<dbReference type="PANTHER" id="PTHR22550">
    <property type="entry name" value="SPORE GERMINATION PROTEIN"/>
    <property type="match status" value="1"/>
</dbReference>